<accession>A0A0R3RRR5</accession>
<sequence length="82" mass="9659">MEGAQYVISTGNSETQRPQEKRRKRKAQKEKKEDKKYSNILFSCVTVRQLRNLLNKISFFKAICVTFLRGSKIMIRTYLISI</sequence>
<evidence type="ECO:0000313" key="2">
    <source>
        <dbReference type="Proteomes" id="UP000050640"/>
    </source>
</evidence>
<dbReference type="AlphaFoldDB" id="A0A0R3RRR5"/>
<evidence type="ECO:0000313" key="3">
    <source>
        <dbReference type="WBParaSite" id="EEL_0000445101-mRNA-1"/>
    </source>
</evidence>
<reference evidence="3" key="1">
    <citation type="submission" date="2017-02" db="UniProtKB">
        <authorList>
            <consortium name="WormBaseParasite"/>
        </authorList>
    </citation>
    <scope>IDENTIFICATION</scope>
</reference>
<name>A0A0R3RRR5_9BILA</name>
<keyword evidence="2" id="KW-1185">Reference proteome</keyword>
<organism evidence="2 3">
    <name type="scientific">Elaeophora elaphi</name>
    <dbReference type="NCBI Taxonomy" id="1147741"/>
    <lineage>
        <taxon>Eukaryota</taxon>
        <taxon>Metazoa</taxon>
        <taxon>Ecdysozoa</taxon>
        <taxon>Nematoda</taxon>
        <taxon>Chromadorea</taxon>
        <taxon>Rhabditida</taxon>
        <taxon>Spirurina</taxon>
        <taxon>Spiruromorpha</taxon>
        <taxon>Filarioidea</taxon>
        <taxon>Onchocercidae</taxon>
        <taxon>Elaeophora</taxon>
    </lineage>
</organism>
<proteinExistence type="predicted"/>
<evidence type="ECO:0000256" key="1">
    <source>
        <dbReference type="SAM" id="MobiDB-lite"/>
    </source>
</evidence>
<feature type="compositionally biased region" description="Basic residues" evidence="1">
    <location>
        <begin position="20"/>
        <end position="29"/>
    </location>
</feature>
<dbReference type="WBParaSite" id="EEL_0000445101-mRNA-1">
    <property type="protein sequence ID" value="EEL_0000445101-mRNA-1"/>
    <property type="gene ID" value="EEL_0000445101"/>
</dbReference>
<protein>
    <submittedName>
        <fullName evidence="3">Uncharacterized protein</fullName>
    </submittedName>
</protein>
<feature type="region of interest" description="Disordered" evidence="1">
    <location>
        <begin position="1"/>
        <end position="35"/>
    </location>
</feature>
<dbReference type="Proteomes" id="UP000050640">
    <property type="component" value="Unplaced"/>
</dbReference>